<proteinExistence type="predicted"/>
<accession>A0ABR1Y8F3</accession>
<keyword evidence="3" id="KW-1185">Reference proteome</keyword>
<dbReference type="Proteomes" id="UP001456524">
    <property type="component" value="Unassembled WGS sequence"/>
</dbReference>
<evidence type="ECO:0000313" key="2">
    <source>
        <dbReference type="EMBL" id="KAK8177735.1"/>
    </source>
</evidence>
<keyword evidence="1" id="KW-0175">Coiled coil</keyword>
<dbReference type="EMBL" id="JBBWUH010000001">
    <property type="protein sequence ID" value="KAK8177735.1"/>
    <property type="molecule type" value="Genomic_DNA"/>
</dbReference>
<reference evidence="2 3" key="1">
    <citation type="journal article" date="2022" name="G3 (Bethesda)">
        <title>Enemy or ally: a genomic approach to elucidate the lifestyle of Phyllosticta citrichinaensis.</title>
        <authorList>
            <person name="Buijs V.A."/>
            <person name="Groenewald J.Z."/>
            <person name="Haridas S."/>
            <person name="LaButti K.M."/>
            <person name="Lipzen A."/>
            <person name="Martin F.M."/>
            <person name="Barry K."/>
            <person name="Grigoriev I.V."/>
            <person name="Crous P.W."/>
            <person name="Seidl M.F."/>
        </authorList>
    </citation>
    <scope>NUCLEOTIDE SEQUENCE [LARGE SCALE GENOMIC DNA]</scope>
    <source>
        <strain evidence="2 3">CBS 129764</strain>
    </source>
</reference>
<evidence type="ECO:0000256" key="1">
    <source>
        <dbReference type="SAM" id="Coils"/>
    </source>
</evidence>
<organism evidence="2 3">
    <name type="scientific">Phyllosticta citrichinensis</name>
    <dbReference type="NCBI Taxonomy" id="1130410"/>
    <lineage>
        <taxon>Eukaryota</taxon>
        <taxon>Fungi</taxon>
        <taxon>Dikarya</taxon>
        <taxon>Ascomycota</taxon>
        <taxon>Pezizomycotina</taxon>
        <taxon>Dothideomycetes</taxon>
        <taxon>Dothideomycetes incertae sedis</taxon>
        <taxon>Botryosphaeriales</taxon>
        <taxon>Phyllostictaceae</taxon>
        <taxon>Phyllosticta</taxon>
    </lineage>
</organism>
<gene>
    <name evidence="2" type="ORF">IWX90DRAFT_411151</name>
</gene>
<name>A0ABR1Y8F3_9PEZI</name>
<protein>
    <submittedName>
        <fullName evidence="2">Uncharacterized protein</fullName>
    </submittedName>
</protein>
<feature type="coiled-coil region" evidence="1">
    <location>
        <begin position="186"/>
        <end position="220"/>
    </location>
</feature>
<comment type="caution">
    <text evidence="2">The sequence shown here is derived from an EMBL/GenBank/DDBJ whole genome shotgun (WGS) entry which is preliminary data.</text>
</comment>
<sequence length="313" mass="34631">MQDIQPQSRCSSSAARTPAVHFQMQRGGTDFIRPQQAERWWSCSAKQWRFFHATKDVKSLGNYHHAGRIMEDETCSIAAGPCSFCLQHGRECRTYNPQDAEVLGTRCAGCRVSNRSCSLVAIQDNGCDPIGASESAASSPDAVLSNAACTEFSPMPTRREGVGDEVEYLKGILNQIADLQEDALLKRELLSRLDDMYSVMKNLRNENEGLKGVVSDMTKEITALKGQRDENQDLVNTVSTLLKRIQAESESRSNVITRLVNEVSALKSHQSENESLKNIVSTMIDDMKAVKRGLRALEDGSNAGEVETMDDSY</sequence>
<evidence type="ECO:0000313" key="3">
    <source>
        <dbReference type="Proteomes" id="UP001456524"/>
    </source>
</evidence>